<dbReference type="InterPro" id="IPR032466">
    <property type="entry name" value="Metal_Hydrolase"/>
</dbReference>
<evidence type="ECO:0000313" key="2">
    <source>
        <dbReference type="EMBL" id="KAF4450508.1"/>
    </source>
</evidence>
<dbReference type="GO" id="GO:0016787">
    <property type="term" value="F:hydrolase activity"/>
    <property type="evidence" value="ECO:0007669"/>
    <property type="project" value="UniProtKB-KW"/>
</dbReference>
<comment type="caution">
    <text evidence="2">The sequence shown here is derived from an EMBL/GenBank/DDBJ whole genome shotgun (WGS) entry which is preliminary data.</text>
</comment>
<dbReference type="Proteomes" id="UP000605986">
    <property type="component" value="Unassembled WGS sequence"/>
</dbReference>
<dbReference type="InterPro" id="IPR006680">
    <property type="entry name" value="Amidohydro-rel"/>
</dbReference>
<proteinExistence type="predicted"/>
<evidence type="ECO:0000259" key="1">
    <source>
        <dbReference type="Pfam" id="PF04909"/>
    </source>
</evidence>
<keyword evidence="3" id="KW-1185">Reference proteome</keyword>
<dbReference type="Gene3D" id="3.20.20.140">
    <property type="entry name" value="Metal-dependent hydrolases"/>
    <property type="match status" value="1"/>
</dbReference>
<reference evidence="2" key="1">
    <citation type="submission" date="2020-01" db="EMBL/GenBank/DDBJ databases">
        <title>Identification and distribution of gene clusters putatively required for synthesis of sphingolipid metabolism inhibitors in phylogenetically diverse species of the filamentous fungus Fusarium.</title>
        <authorList>
            <person name="Kim H.-S."/>
            <person name="Busman M."/>
            <person name="Brown D.W."/>
            <person name="Divon H."/>
            <person name="Uhlig S."/>
            <person name="Proctor R.H."/>
        </authorList>
    </citation>
    <scope>NUCLEOTIDE SEQUENCE</scope>
    <source>
        <strain evidence="2">NRRL 53441</strain>
    </source>
</reference>
<protein>
    <submittedName>
        <fullName evidence="2">Amidohydrolase 2</fullName>
    </submittedName>
</protein>
<dbReference type="EMBL" id="JAADJG010000247">
    <property type="protein sequence ID" value="KAF4450508.1"/>
    <property type="molecule type" value="Genomic_DNA"/>
</dbReference>
<dbReference type="AlphaFoldDB" id="A0A8H4KJS1"/>
<name>A0A8H4KJS1_9HYPO</name>
<keyword evidence="2" id="KW-0378">Hydrolase</keyword>
<dbReference type="Pfam" id="PF04909">
    <property type="entry name" value="Amidohydro_2"/>
    <property type="match status" value="1"/>
</dbReference>
<dbReference type="OrthoDB" id="2135488at2759"/>
<dbReference type="PANTHER" id="PTHR35563:SF2">
    <property type="entry name" value="BARREL METAL-DEPENDENT HYDROLASE, PUTATIVE (AFU_ORTHOLOGUE AFUA_1G16240)-RELATED"/>
    <property type="match status" value="1"/>
</dbReference>
<evidence type="ECO:0000313" key="3">
    <source>
        <dbReference type="Proteomes" id="UP000605986"/>
    </source>
</evidence>
<sequence length="312" mass="35074">MGSIPTVCITTTDDSGAGLPPGAWDSHVHVVNEARFPFDPGYPYRPKAATVDDLLKFERQTGAEKICLVCISPYGNNNDSLIDALERLGGKARAVVSIDPETITDEELDRLHRAGARGIRVNLKTRNIKMSKDAITAKLFQAADRIRSRGWLIQSYTGLHQIALIADIIPRLGVRFVVDHMGSPDPSMPAFKQTGHKEMLKLLSQGQIWVKISGIYRFSELPDLDTWAKALIEAGPRNVVYASDWPHPGGTAQLVNGDRHIHQDYRRIDDLGFIQRCKDWCDSDWNTMQRLFVDNPNRLWLHEEQALIKSLQ</sequence>
<dbReference type="PANTHER" id="PTHR35563">
    <property type="entry name" value="BARREL METAL-DEPENDENT HYDROLASE, PUTATIVE (AFU_ORTHOLOGUE AFUA_1G16240)-RELATED"/>
    <property type="match status" value="1"/>
</dbReference>
<accession>A0A8H4KJS1</accession>
<gene>
    <name evidence="2" type="ORF">F53441_6363</name>
</gene>
<dbReference type="InterPro" id="IPR052358">
    <property type="entry name" value="Aro_Compnd_Degr_Hydrolases"/>
</dbReference>
<dbReference type="SUPFAM" id="SSF51556">
    <property type="entry name" value="Metallo-dependent hydrolases"/>
    <property type="match status" value="1"/>
</dbReference>
<feature type="domain" description="Amidohydrolase-related" evidence="1">
    <location>
        <begin position="25"/>
        <end position="299"/>
    </location>
</feature>
<organism evidence="2 3">
    <name type="scientific">Fusarium austroafricanum</name>
    <dbReference type="NCBI Taxonomy" id="2364996"/>
    <lineage>
        <taxon>Eukaryota</taxon>
        <taxon>Fungi</taxon>
        <taxon>Dikarya</taxon>
        <taxon>Ascomycota</taxon>
        <taxon>Pezizomycotina</taxon>
        <taxon>Sordariomycetes</taxon>
        <taxon>Hypocreomycetidae</taxon>
        <taxon>Hypocreales</taxon>
        <taxon>Nectriaceae</taxon>
        <taxon>Fusarium</taxon>
        <taxon>Fusarium concolor species complex</taxon>
    </lineage>
</organism>